<evidence type="ECO:0000256" key="4">
    <source>
        <dbReference type="ARBA" id="ARBA00022741"/>
    </source>
</evidence>
<comment type="pathway">
    <text evidence="1 7 8">Sulfur metabolism; glutathione biosynthesis; glutathione from L-cysteine and L-glutamate: step 1/2.</text>
</comment>
<reference evidence="10 11" key="1">
    <citation type="submission" date="2016-10" db="EMBL/GenBank/DDBJ databases">
        <title>Complete Genome Sequence of Peptococcaceae strain DCMF.</title>
        <authorList>
            <person name="Edwards R.J."/>
            <person name="Holland S.I."/>
            <person name="Deshpande N.P."/>
            <person name="Wong Y.K."/>
            <person name="Ertan H."/>
            <person name="Manefield M."/>
            <person name="Russell T.L."/>
            <person name="Lee M.J."/>
        </authorList>
    </citation>
    <scope>NUCLEOTIDE SEQUENCE [LARGE SCALE GENOMIC DNA]</scope>
    <source>
        <strain evidence="10 11">DCMF</strain>
    </source>
</reference>
<evidence type="ECO:0000256" key="1">
    <source>
        <dbReference type="ARBA" id="ARBA00005006"/>
    </source>
</evidence>
<evidence type="ECO:0000256" key="8">
    <source>
        <dbReference type="RuleBase" id="RU004391"/>
    </source>
</evidence>
<dbReference type="OrthoDB" id="9803907at2"/>
<evidence type="ECO:0000256" key="5">
    <source>
        <dbReference type="ARBA" id="ARBA00022840"/>
    </source>
</evidence>
<evidence type="ECO:0000259" key="9">
    <source>
        <dbReference type="Pfam" id="PF04262"/>
    </source>
</evidence>
<comment type="catalytic activity">
    <reaction evidence="6 7 8">
        <text>L-cysteine + L-glutamate + ATP = gamma-L-glutamyl-L-cysteine + ADP + phosphate + H(+)</text>
        <dbReference type="Rhea" id="RHEA:13285"/>
        <dbReference type="ChEBI" id="CHEBI:15378"/>
        <dbReference type="ChEBI" id="CHEBI:29985"/>
        <dbReference type="ChEBI" id="CHEBI:30616"/>
        <dbReference type="ChEBI" id="CHEBI:35235"/>
        <dbReference type="ChEBI" id="CHEBI:43474"/>
        <dbReference type="ChEBI" id="CHEBI:58173"/>
        <dbReference type="ChEBI" id="CHEBI:456216"/>
        <dbReference type="EC" id="6.3.2.2"/>
    </reaction>
</comment>
<keyword evidence="11" id="KW-1185">Reference proteome</keyword>
<keyword evidence="4 7" id="KW-0547">Nucleotide-binding</keyword>
<proteinExistence type="inferred from homology"/>
<evidence type="ECO:0000256" key="6">
    <source>
        <dbReference type="ARBA" id="ARBA00048819"/>
    </source>
</evidence>
<dbReference type="KEGG" id="fwa:DCMF_00990"/>
<dbReference type="InterPro" id="IPR007370">
    <property type="entry name" value="Glu_cys_ligase"/>
</dbReference>
<dbReference type="GO" id="GO:0005524">
    <property type="term" value="F:ATP binding"/>
    <property type="evidence" value="ECO:0007669"/>
    <property type="project" value="UniProtKB-KW"/>
</dbReference>
<keyword evidence="3 7" id="KW-0317">Glutathione biosynthesis</keyword>
<dbReference type="GO" id="GO:0005829">
    <property type="term" value="C:cytosol"/>
    <property type="evidence" value="ECO:0007669"/>
    <property type="project" value="TreeGrafter"/>
</dbReference>
<dbReference type="SUPFAM" id="SSF55931">
    <property type="entry name" value="Glutamine synthetase/guanido kinase"/>
    <property type="match status" value="1"/>
</dbReference>
<dbReference type="HAMAP" id="MF_00578">
    <property type="entry name" value="Glu_cys_ligase"/>
    <property type="match status" value="1"/>
</dbReference>
<dbReference type="PANTHER" id="PTHR38761">
    <property type="entry name" value="GLUTAMATE--CYSTEINE LIGASE"/>
    <property type="match status" value="1"/>
</dbReference>
<evidence type="ECO:0000313" key="11">
    <source>
        <dbReference type="Proteomes" id="UP000323521"/>
    </source>
</evidence>
<dbReference type="Pfam" id="PF04262">
    <property type="entry name" value="Glu_cys_ligase"/>
    <property type="match status" value="1"/>
</dbReference>
<dbReference type="EC" id="6.3.2.2" evidence="7"/>
<evidence type="ECO:0000256" key="7">
    <source>
        <dbReference type="HAMAP-Rule" id="MF_00578"/>
    </source>
</evidence>
<comment type="similarity">
    <text evidence="7">Belongs to the glutamate--cysteine ligase type 1 family. Type 1 subfamily.</text>
</comment>
<dbReference type="InterPro" id="IPR006334">
    <property type="entry name" value="Glut_cys_ligase"/>
</dbReference>
<evidence type="ECO:0000256" key="2">
    <source>
        <dbReference type="ARBA" id="ARBA00022598"/>
    </source>
</evidence>
<keyword evidence="5 7" id="KW-0067">ATP-binding</keyword>
<protein>
    <recommendedName>
        <fullName evidence="7">Glutamate--cysteine ligase</fullName>
        <ecNumber evidence="7">6.3.2.2</ecNumber>
    </recommendedName>
    <alternativeName>
        <fullName evidence="7">Gamma-ECS</fullName>
        <shortName evidence="7">GCS</shortName>
    </alternativeName>
    <alternativeName>
        <fullName evidence="7">Gamma-glutamylcysteine synthetase</fullName>
    </alternativeName>
</protein>
<dbReference type="GO" id="GO:0046872">
    <property type="term" value="F:metal ion binding"/>
    <property type="evidence" value="ECO:0007669"/>
    <property type="project" value="TreeGrafter"/>
</dbReference>
<sequence length="510" mass="59350">MLWNFHEMMRLFANSDKSKLLRKGNFGLELESQRITPSGDLALTPHPLIFGDKCQNPRITTDFAESQVEMITPTYGSLSEVYASLQEIRAEVEYGIQDELLWPLSMPPRLPSEEQIPIARFSDSKIGRHKEIYRRGLALRYGKKMQMISGIHYNFSFSDELLDYLFVQYGSENEKREFMDRVYLALSRNFLRNRWLLIYLFGASPFCDPTYYSVIEKELKVISQYCTCCCNASKDLYQYTTSLRVSRFGYSNTSQNSYNVFFNSLEEYADKLRQMLKRENPQYTKLGLFENGVPIQLNGNVLQNESEFYSSIRLKRKTAEGETQLDALTERGVQYIEVRMLDLNPFEQLGISQGQLYFLQVFMLYCLFEQSEKMTAGELEQINANHHLVALYGRKNSLMLRSEKEEMISLQDFGEMIFQKLKPVARLMDEHTGNCLYQQSVQAEYNKLMDISLLPSARMERERQENKESFLEFGIRQAVKHSLKDSALAYDPVIQFSRSPHEETCGGNIC</sequence>
<evidence type="ECO:0000256" key="3">
    <source>
        <dbReference type="ARBA" id="ARBA00022684"/>
    </source>
</evidence>
<keyword evidence="2 7" id="KW-0436">Ligase</keyword>
<evidence type="ECO:0000313" key="10">
    <source>
        <dbReference type="EMBL" id="ATW23558.1"/>
    </source>
</evidence>
<accession>A0A3G1KM89</accession>
<dbReference type="AlphaFoldDB" id="A0A3G1KM89"/>
<dbReference type="PANTHER" id="PTHR38761:SF1">
    <property type="entry name" value="GLUTAMATE--CYSTEINE LIGASE"/>
    <property type="match status" value="1"/>
</dbReference>
<dbReference type="NCBIfam" id="TIGR01434">
    <property type="entry name" value="glu_cys_ligase"/>
    <property type="match status" value="1"/>
</dbReference>
<name>A0A3G1KM89_FORW1</name>
<dbReference type="InterPro" id="IPR014746">
    <property type="entry name" value="Gln_synth/guanido_kin_cat_dom"/>
</dbReference>
<dbReference type="EMBL" id="CP017634">
    <property type="protein sequence ID" value="ATW23558.1"/>
    <property type="molecule type" value="Genomic_DNA"/>
</dbReference>
<feature type="domain" description="Glutamate--cysteine ligase" evidence="9">
    <location>
        <begin position="11"/>
        <end position="389"/>
    </location>
</feature>
<dbReference type="Proteomes" id="UP000323521">
    <property type="component" value="Chromosome"/>
</dbReference>
<gene>
    <name evidence="7" type="primary">gshA</name>
    <name evidence="10" type="ORF">DCMF_00990</name>
</gene>
<dbReference type="UniPathway" id="UPA00142">
    <property type="reaction ID" value="UER00209"/>
</dbReference>
<organism evidence="10 11">
    <name type="scientific">Formimonas warabiya</name>
    <dbReference type="NCBI Taxonomy" id="1761012"/>
    <lineage>
        <taxon>Bacteria</taxon>
        <taxon>Bacillati</taxon>
        <taxon>Bacillota</taxon>
        <taxon>Clostridia</taxon>
        <taxon>Eubacteriales</taxon>
        <taxon>Peptococcaceae</taxon>
        <taxon>Candidatus Formimonas</taxon>
    </lineage>
</organism>
<dbReference type="GO" id="GO:0004357">
    <property type="term" value="F:glutamate-cysteine ligase activity"/>
    <property type="evidence" value="ECO:0007669"/>
    <property type="project" value="UniProtKB-UniRule"/>
</dbReference>
<dbReference type="GO" id="GO:0006750">
    <property type="term" value="P:glutathione biosynthetic process"/>
    <property type="evidence" value="ECO:0007669"/>
    <property type="project" value="UniProtKB-UniRule"/>
</dbReference>
<dbReference type="RefSeq" id="WP_148132708.1">
    <property type="nucleotide sequence ID" value="NZ_CP017634.1"/>
</dbReference>
<dbReference type="Gene3D" id="3.30.590.20">
    <property type="match status" value="1"/>
</dbReference>